<dbReference type="SUPFAM" id="SSF56112">
    <property type="entry name" value="Protein kinase-like (PK-like)"/>
    <property type="match status" value="1"/>
</dbReference>
<dbReference type="Proteomes" id="UP000243719">
    <property type="component" value="Unassembled WGS sequence"/>
</dbReference>
<dbReference type="Gene3D" id="3.90.1200.10">
    <property type="match status" value="1"/>
</dbReference>
<organism evidence="2 3">
    <name type="scientific">Chitinasiproducens palmae</name>
    <dbReference type="NCBI Taxonomy" id="1770053"/>
    <lineage>
        <taxon>Bacteria</taxon>
        <taxon>Pseudomonadati</taxon>
        <taxon>Pseudomonadota</taxon>
        <taxon>Betaproteobacteria</taxon>
        <taxon>Burkholderiales</taxon>
        <taxon>Burkholderiaceae</taxon>
        <taxon>Chitinasiproducens</taxon>
    </lineage>
</organism>
<proteinExistence type="predicted"/>
<feature type="domain" description="Aminoglycoside phosphotransferase" evidence="1">
    <location>
        <begin position="33"/>
        <end position="269"/>
    </location>
</feature>
<dbReference type="InterPro" id="IPR002575">
    <property type="entry name" value="Aminoglycoside_PTrfase"/>
</dbReference>
<dbReference type="STRING" id="1770053.SAMN05216551_104170"/>
<keyword evidence="3" id="KW-1185">Reference proteome</keyword>
<reference evidence="3" key="1">
    <citation type="submission" date="2016-09" db="EMBL/GenBank/DDBJ databases">
        <authorList>
            <person name="Varghese N."/>
            <person name="Submissions S."/>
        </authorList>
    </citation>
    <scope>NUCLEOTIDE SEQUENCE [LARGE SCALE GENOMIC DNA]</scope>
    <source>
        <strain evidence="3">JS23</strain>
    </source>
</reference>
<dbReference type="OrthoDB" id="9809275at2"/>
<protein>
    <recommendedName>
        <fullName evidence="1">Aminoglycoside phosphotransferase domain-containing protein</fullName>
    </recommendedName>
</protein>
<evidence type="ECO:0000313" key="3">
    <source>
        <dbReference type="Proteomes" id="UP000243719"/>
    </source>
</evidence>
<accession>A0A1H2PN87</accession>
<evidence type="ECO:0000313" key="2">
    <source>
        <dbReference type="EMBL" id="SDV48115.1"/>
    </source>
</evidence>
<dbReference type="AlphaFoldDB" id="A0A1H2PN87"/>
<dbReference type="EMBL" id="FNLO01000004">
    <property type="protein sequence ID" value="SDV48115.1"/>
    <property type="molecule type" value="Genomic_DNA"/>
</dbReference>
<gene>
    <name evidence="2" type="ORF">SAMN05216551_104170</name>
</gene>
<dbReference type="Gene3D" id="3.30.200.20">
    <property type="entry name" value="Phosphorylase Kinase, domain 1"/>
    <property type="match status" value="1"/>
</dbReference>
<dbReference type="RefSeq" id="WP_091907029.1">
    <property type="nucleotide sequence ID" value="NZ_FNLO01000004.1"/>
</dbReference>
<name>A0A1H2PN87_9BURK</name>
<evidence type="ECO:0000259" key="1">
    <source>
        <dbReference type="Pfam" id="PF01636"/>
    </source>
</evidence>
<dbReference type="Pfam" id="PF01636">
    <property type="entry name" value="APH"/>
    <property type="match status" value="1"/>
</dbReference>
<dbReference type="InterPro" id="IPR011009">
    <property type="entry name" value="Kinase-like_dom_sf"/>
</dbReference>
<sequence>MPMNPTDDARLDALRAWLHALPPDLASVDLDTLTRASDDAGSRRYFRLRGRVADGPGASGAAGTLIAVDAPPPEKTREFVAVRALLAEAGVAVPAIYAASPDDGFMLLEDFGDQPYLAALREATPTQAADLLHDAFGALQRWQSHSRPDVLPAFDEAFLRREMELMPEWFLGRHLGLEVDDTIRGKLAPVFDALVANALAQPRVFMHRDFMPRNLMVREGDGNPGVLDFQDAVYGPVTYDAISLLRDGFISWEEDFELDCLIRYWSRARAAGVPVDPDFGEYYRQAEWMGLQRHLKILGLFCRLNYRDGKSRYLADLPRFLGYARRVGSRYQPLFPLVRLLDSVEGRLPAVGYTF</sequence>